<comment type="similarity">
    <text evidence="8">Belongs to the NqrDE/RnfAE family.</text>
</comment>
<evidence type="ECO:0000256" key="5">
    <source>
        <dbReference type="ARBA" id="ARBA00022982"/>
    </source>
</evidence>
<keyword evidence="8" id="KW-1003">Cell membrane</keyword>
<gene>
    <name evidence="8" type="primary">rnfE</name>
    <name evidence="9" type="ORF">CALK_0848</name>
</gene>
<dbReference type="NCBIfam" id="NF009070">
    <property type="entry name" value="PRK12405.1"/>
    <property type="match status" value="1"/>
</dbReference>
<evidence type="ECO:0000256" key="7">
    <source>
        <dbReference type="ARBA" id="ARBA00023136"/>
    </source>
</evidence>
<feature type="transmembrane region" description="Helical" evidence="8">
    <location>
        <begin position="40"/>
        <end position="60"/>
    </location>
</feature>
<dbReference type="RefSeq" id="WP_022636356.1">
    <property type="nucleotide sequence ID" value="NZ_ASJR01000006.1"/>
</dbReference>
<reference evidence="9 10" key="1">
    <citation type="journal article" date="2013" name="Environ. Microbiol.">
        <title>Genome analysis of Chitinivibrio alkaliphilus gen. nov., sp. nov., a novel extremely haloalkaliphilic anaerobic chitinolytic bacterium from the candidate phylum Termite Group 3.</title>
        <authorList>
            <person name="Sorokin D.Y."/>
            <person name="Gumerov V.M."/>
            <person name="Rakitin A.L."/>
            <person name="Beletsky A.V."/>
            <person name="Damste J.S."/>
            <person name="Muyzer G."/>
            <person name="Mardanov A.V."/>
            <person name="Ravin N.V."/>
        </authorList>
    </citation>
    <scope>NUCLEOTIDE SEQUENCE [LARGE SCALE GENOMIC DNA]</scope>
    <source>
        <strain evidence="9 10">ACht1</strain>
    </source>
</reference>
<dbReference type="Proteomes" id="UP000017148">
    <property type="component" value="Unassembled WGS sequence"/>
</dbReference>
<keyword evidence="3 8" id="KW-0812">Transmembrane</keyword>
<evidence type="ECO:0000256" key="1">
    <source>
        <dbReference type="ARBA" id="ARBA00004127"/>
    </source>
</evidence>
<dbReference type="InterPro" id="IPR003667">
    <property type="entry name" value="NqrDE/RnfAE"/>
</dbReference>
<organism evidence="9 10">
    <name type="scientific">Chitinivibrio alkaliphilus ACht1</name>
    <dbReference type="NCBI Taxonomy" id="1313304"/>
    <lineage>
        <taxon>Bacteria</taxon>
        <taxon>Pseudomonadati</taxon>
        <taxon>Fibrobacterota</taxon>
        <taxon>Chitinivibrionia</taxon>
        <taxon>Chitinivibrionales</taxon>
        <taxon>Chitinivibrionaceae</taxon>
        <taxon>Chitinivibrio</taxon>
    </lineage>
</organism>
<comment type="subunit">
    <text evidence="8">The complex is composed of six subunits: RnfA, RnfB, RnfC, RnfD, RnfE and RnfG.</text>
</comment>
<dbReference type="AlphaFoldDB" id="U7DCG9"/>
<dbReference type="InterPro" id="IPR010968">
    <property type="entry name" value="RnfE"/>
</dbReference>
<dbReference type="OrthoDB" id="9790976at2"/>
<evidence type="ECO:0000256" key="4">
    <source>
        <dbReference type="ARBA" id="ARBA00022967"/>
    </source>
</evidence>
<evidence type="ECO:0000256" key="6">
    <source>
        <dbReference type="ARBA" id="ARBA00022989"/>
    </source>
</evidence>
<keyword evidence="10" id="KW-1185">Reference proteome</keyword>
<evidence type="ECO:0000313" key="10">
    <source>
        <dbReference type="Proteomes" id="UP000017148"/>
    </source>
</evidence>
<dbReference type="GO" id="GO:0005886">
    <property type="term" value="C:plasma membrane"/>
    <property type="evidence" value="ECO:0007669"/>
    <property type="project" value="UniProtKB-SubCell"/>
</dbReference>
<evidence type="ECO:0000256" key="3">
    <source>
        <dbReference type="ARBA" id="ARBA00022692"/>
    </source>
</evidence>
<dbReference type="PATRIC" id="fig|1313304.3.peg.812"/>
<name>U7DCG9_9BACT</name>
<accession>U7DCG9</accession>
<comment type="subcellular location">
    <subcellularLocation>
        <location evidence="8">Cell membrane</location>
        <topology evidence="8">Multi-pass membrane protein</topology>
    </subcellularLocation>
    <subcellularLocation>
        <location evidence="1">Endomembrane system</location>
        <topology evidence="1">Multi-pass membrane protein</topology>
    </subcellularLocation>
</comment>
<dbReference type="NCBIfam" id="TIGR01948">
    <property type="entry name" value="rnfE"/>
    <property type="match status" value="1"/>
</dbReference>
<dbReference type="PANTHER" id="PTHR30586">
    <property type="entry name" value="ELECTRON TRANSPORT COMPLEX PROTEIN RNFE"/>
    <property type="match status" value="1"/>
</dbReference>
<feature type="transmembrane region" description="Helical" evidence="8">
    <location>
        <begin position="170"/>
        <end position="193"/>
    </location>
</feature>
<comment type="function">
    <text evidence="8">Part of a membrane-bound complex that couples electron transfer with translocation of ions across the membrane.</text>
</comment>
<evidence type="ECO:0000256" key="8">
    <source>
        <dbReference type="HAMAP-Rule" id="MF_00478"/>
    </source>
</evidence>
<feature type="transmembrane region" description="Helical" evidence="8">
    <location>
        <begin position="72"/>
        <end position="92"/>
    </location>
</feature>
<dbReference type="EC" id="7.-.-.-" evidence="8"/>
<dbReference type="GO" id="GO:0012505">
    <property type="term" value="C:endomembrane system"/>
    <property type="evidence" value="ECO:0007669"/>
    <property type="project" value="UniProtKB-SubCell"/>
</dbReference>
<dbReference type="PANTHER" id="PTHR30586:SF0">
    <property type="entry name" value="ION-TRANSLOCATING OXIDOREDUCTASE COMPLEX SUBUNIT E"/>
    <property type="match status" value="1"/>
</dbReference>
<dbReference type="HAMAP" id="MF_00478">
    <property type="entry name" value="RsxE_RnfE"/>
    <property type="match status" value="1"/>
</dbReference>
<keyword evidence="2 8" id="KW-0813">Transport</keyword>
<keyword evidence="6 8" id="KW-1133">Transmembrane helix</keyword>
<keyword evidence="7 8" id="KW-0472">Membrane</keyword>
<dbReference type="EMBL" id="ASJR01000006">
    <property type="protein sequence ID" value="ERP32125.1"/>
    <property type="molecule type" value="Genomic_DNA"/>
</dbReference>
<evidence type="ECO:0000256" key="2">
    <source>
        <dbReference type="ARBA" id="ARBA00022448"/>
    </source>
</evidence>
<keyword evidence="5 8" id="KW-0249">Electron transport</keyword>
<keyword evidence="4 8" id="KW-1278">Translocase</keyword>
<protein>
    <recommendedName>
        <fullName evidence="8">Ion-translocating oxidoreductase complex subunit E</fullName>
        <ecNumber evidence="8">7.-.-.-</ecNumber>
    </recommendedName>
    <alternativeName>
        <fullName evidence="8">Rnf electron transport complex subunit E</fullName>
    </alternativeName>
</protein>
<dbReference type="STRING" id="1313304.CALK_0848"/>
<proteinExistence type="inferred from homology"/>
<dbReference type="eggNOG" id="COG4660">
    <property type="taxonomic scope" value="Bacteria"/>
</dbReference>
<feature type="transmembrane region" description="Helical" evidence="8">
    <location>
        <begin position="98"/>
        <end position="116"/>
    </location>
</feature>
<comment type="caution">
    <text evidence="9">The sequence shown here is derived from an EMBL/GenBank/DDBJ whole genome shotgun (WGS) entry which is preliminary data.</text>
</comment>
<dbReference type="GO" id="GO:0022900">
    <property type="term" value="P:electron transport chain"/>
    <property type="evidence" value="ECO:0007669"/>
    <property type="project" value="UniProtKB-UniRule"/>
</dbReference>
<sequence>MGNKIISELKRGILEENPIFTLALGLCPALGVSTSLENGLGMGLATTFVLLAANTIVSLIKNVIPTEIRIPCYIIIIATFVTIVQLVMGAYFPALNERLGIFIPLIVVNCLILGRAEAFASKHGIFSSIIDALVMGAGFTIGLVCISSIRELLGANTLWGIEIIPSFEPMTLFILAPGGFFTIGFIIAGIRAYKLRNKELH</sequence>
<feature type="transmembrane region" description="Helical" evidence="8">
    <location>
        <begin position="128"/>
        <end position="150"/>
    </location>
</feature>
<dbReference type="Pfam" id="PF02508">
    <property type="entry name" value="Rnf-Nqr"/>
    <property type="match status" value="1"/>
</dbReference>
<dbReference type="PIRSF" id="PIRSF006102">
    <property type="entry name" value="NQR_DE"/>
    <property type="match status" value="1"/>
</dbReference>
<evidence type="ECO:0000313" key="9">
    <source>
        <dbReference type="EMBL" id="ERP32125.1"/>
    </source>
</evidence>